<dbReference type="Proteomes" id="UP000054018">
    <property type="component" value="Unassembled WGS sequence"/>
</dbReference>
<evidence type="ECO:0000313" key="3">
    <source>
        <dbReference type="Proteomes" id="UP000054018"/>
    </source>
</evidence>
<dbReference type="STRING" id="765257.A0A0C9YLY1"/>
<dbReference type="SUPFAM" id="SSF53335">
    <property type="entry name" value="S-adenosyl-L-methionine-dependent methyltransferases"/>
    <property type="match status" value="1"/>
</dbReference>
<dbReference type="PANTHER" id="PTHR14614:SF147">
    <property type="entry name" value="S-ADENOSYLMETHIONINE-DEPENDENT METHYLTRANSFERASE OF THE SEVEN BETA-STRAND FAMILY"/>
    <property type="match status" value="1"/>
</dbReference>
<dbReference type="InterPro" id="IPR019410">
    <property type="entry name" value="Methyltransf_16"/>
</dbReference>
<protein>
    <submittedName>
        <fullName evidence="2">Unplaced genomic scaffold scaffold_563, whole genome shotgun sequence</fullName>
    </submittedName>
</protein>
<reference evidence="2 3" key="1">
    <citation type="submission" date="2014-04" db="EMBL/GenBank/DDBJ databases">
        <authorList>
            <consortium name="DOE Joint Genome Institute"/>
            <person name="Kuo A."/>
            <person name="Kohler A."/>
            <person name="Costa M.D."/>
            <person name="Nagy L.G."/>
            <person name="Floudas D."/>
            <person name="Copeland A."/>
            <person name="Barry K.W."/>
            <person name="Cichocki N."/>
            <person name="Veneault-Fourrey C."/>
            <person name="LaButti K."/>
            <person name="Lindquist E.A."/>
            <person name="Lipzen A."/>
            <person name="Lundell T."/>
            <person name="Morin E."/>
            <person name="Murat C."/>
            <person name="Sun H."/>
            <person name="Tunlid A."/>
            <person name="Henrissat B."/>
            <person name="Grigoriev I.V."/>
            <person name="Hibbett D.S."/>
            <person name="Martin F."/>
            <person name="Nordberg H.P."/>
            <person name="Cantor M.N."/>
            <person name="Hua S.X."/>
        </authorList>
    </citation>
    <scope>NUCLEOTIDE SEQUENCE [LARGE SCALE GENOMIC DNA]</scope>
    <source>
        <strain evidence="2 3">441</strain>
    </source>
</reference>
<dbReference type="EMBL" id="KN834247">
    <property type="protein sequence ID" value="KIK11312.1"/>
    <property type="molecule type" value="Genomic_DNA"/>
</dbReference>
<feature type="region of interest" description="Disordered" evidence="1">
    <location>
        <begin position="1"/>
        <end position="21"/>
    </location>
</feature>
<accession>A0A0C9YLY1</accession>
<dbReference type="InterPro" id="IPR029063">
    <property type="entry name" value="SAM-dependent_MTases_sf"/>
</dbReference>
<dbReference type="Pfam" id="PF10294">
    <property type="entry name" value="Methyltransf_16"/>
    <property type="match status" value="1"/>
</dbReference>
<dbReference type="HOGENOM" id="CLU_030437_1_0_1"/>
<dbReference type="GO" id="GO:0008757">
    <property type="term" value="F:S-adenosylmethionine-dependent methyltransferase activity"/>
    <property type="evidence" value="ECO:0007669"/>
    <property type="project" value="UniProtKB-ARBA"/>
</dbReference>
<dbReference type="AlphaFoldDB" id="A0A0C9YLY1"/>
<reference evidence="3" key="2">
    <citation type="submission" date="2015-01" db="EMBL/GenBank/DDBJ databases">
        <title>Evolutionary Origins and Diversification of the Mycorrhizal Mutualists.</title>
        <authorList>
            <consortium name="DOE Joint Genome Institute"/>
            <consortium name="Mycorrhizal Genomics Consortium"/>
            <person name="Kohler A."/>
            <person name="Kuo A."/>
            <person name="Nagy L.G."/>
            <person name="Floudas D."/>
            <person name="Copeland A."/>
            <person name="Barry K.W."/>
            <person name="Cichocki N."/>
            <person name="Veneault-Fourrey C."/>
            <person name="LaButti K."/>
            <person name="Lindquist E.A."/>
            <person name="Lipzen A."/>
            <person name="Lundell T."/>
            <person name="Morin E."/>
            <person name="Murat C."/>
            <person name="Riley R."/>
            <person name="Ohm R."/>
            <person name="Sun H."/>
            <person name="Tunlid A."/>
            <person name="Henrissat B."/>
            <person name="Grigoriev I.V."/>
            <person name="Hibbett D.S."/>
            <person name="Martin F."/>
        </authorList>
    </citation>
    <scope>NUCLEOTIDE SEQUENCE [LARGE SCALE GENOMIC DNA]</scope>
    <source>
        <strain evidence="3">441</strain>
    </source>
</reference>
<keyword evidence="3" id="KW-1185">Reference proteome</keyword>
<proteinExistence type="predicted"/>
<evidence type="ECO:0000313" key="2">
    <source>
        <dbReference type="EMBL" id="KIK11312.1"/>
    </source>
</evidence>
<feature type="compositionally biased region" description="Polar residues" evidence="1">
    <location>
        <begin position="9"/>
        <end position="21"/>
    </location>
</feature>
<feature type="compositionally biased region" description="Basic and acidic residues" evidence="1">
    <location>
        <begin position="77"/>
        <end position="87"/>
    </location>
</feature>
<dbReference type="Gene3D" id="3.40.50.150">
    <property type="entry name" value="Vaccinia Virus protein VP39"/>
    <property type="match status" value="1"/>
</dbReference>
<feature type="region of interest" description="Disordered" evidence="1">
    <location>
        <begin position="68"/>
        <end position="96"/>
    </location>
</feature>
<name>A0A0C9YLY1_9AGAM</name>
<gene>
    <name evidence="2" type="ORF">PISMIDRAFT_122917</name>
</gene>
<dbReference type="PANTHER" id="PTHR14614">
    <property type="entry name" value="HEPATOCELLULAR CARCINOMA-ASSOCIATED ANTIGEN"/>
    <property type="match status" value="1"/>
</dbReference>
<sequence length="488" mass="54604">MLKRLYLSDSFSSQPSSAGALSPQTLIIPEQGKVPAWHVDLLLLKNSPGKSRSIECRGRRVFSHEDVPNLGYASTEEDSKSVVRGDDSDGEEGDGVPLELLHVDDLERGFAIRWLTGFLKRADSWMAAQFPIENEDLEGGLEKGEGIGEDIFAELNDEVSALLAHIAGYSEDHDDSRKELSLTRQFCFPISRHPQTTYTPLLGKCGLQNDHNYDTDTTAEQQCIVIELNDALLDAVDHTAVGLQSWASAIVLAKRMCAKPRHYLLHNNLDILTAHFSREPPSANQTFPPQLSKLGAGTGLLSIIATKLYHKLRYPAHVKATDYHPMVLENLIQNVCSNFTSDTRLSSDMNWVEGLEEVNVDVEKLDWSSPPEVKEGEKYDIVLAANVIYDPRHAHWIRDCVMKTLKKPMLRIGGRSGVFWLAKPLRSTGRHEGMEHTVEDAFPALDGDEEGRKGDHRLVVVSREELGREQGIGRVDECGYMLFRIRWA</sequence>
<evidence type="ECO:0000256" key="1">
    <source>
        <dbReference type="SAM" id="MobiDB-lite"/>
    </source>
</evidence>
<organism evidence="2 3">
    <name type="scientific">Pisolithus microcarpus 441</name>
    <dbReference type="NCBI Taxonomy" id="765257"/>
    <lineage>
        <taxon>Eukaryota</taxon>
        <taxon>Fungi</taxon>
        <taxon>Dikarya</taxon>
        <taxon>Basidiomycota</taxon>
        <taxon>Agaricomycotina</taxon>
        <taxon>Agaricomycetes</taxon>
        <taxon>Agaricomycetidae</taxon>
        <taxon>Boletales</taxon>
        <taxon>Sclerodermatineae</taxon>
        <taxon>Pisolithaceae</taxon>
        <taxon>Pisolithus</taxon>
    </lineage>
</organism>
<dbReference type="OrthoDB" id="433955at2759"/>